<protein>
    <recommendedName>
        <fullName evidence="3">PARP catalytic domain-containing protein</fullName>
    </recommendedName>
</protein>
<dbReference type="Proteomes" id="UP000030149">
    <property type="component" value="Unassembled WGS sequence"/>
</dbReference>
<accession>V6S0M5</accession>
<organism evidence="1 2">
    <name type="scientific">Flavobacterium enshiense DK69</name>
    <dbReference type="NCBI Taxonomy" id="1107311"/>
    <lineage>
        <taxon>Bacteria</taxon>
        <taxon>Pseudomonadati</taxon>
        <taxon>Bacteroidota</taxon>
        <taxon>Flavobacteriia</taxon>
        <taxon>Flavobacteriales</taxon>
        <taxon>Flavobacteriaceae</taxon>
        <taxon>Flavobacterium</taxon>
    </lineage>
</organism>
<reference evidence="2" key="1">
    <citation type="submission" date="2013-09" db="EMBL/GenBank/DDBJ databases">
        <authorList>
            <person name="Zeng Z."/>
            <person name="Chen C."/>
        </authorList>
    </citation>
    <scope>NUCLEOTIDE SEQUENCE [LARGE SCALE GENOMIC DNA]</scope>
    <source>
        <strain evidence="2">DK69</strain>
    </source>
</reference>
<evidence type="ECO:0000313" key="2">
    <source>
        <dbReference type="Proteomes" id="UP000030149"/>
    </source>
</evidence>
<reference evidence="1 2" key="2">
    <citation type="journal article" date="2015" name="Stand. Genomic Sci.">
        <title>High quality draft genomic sequence of Flavobacterium enshiense DK69(T) and comparison among Flavobacterium genomes.</title>
        <authorList>
            <person name="Zeng Z."/>
            <person name="Chen C."/>
            <person name="Du H."/>
            <person name="Wang G."/>
            <person name="Li M."/>
        </authorList>
    </citation>
    <scope>NUCLEOTIDE SEQUENCE [LARGE SCALE GENOMIC DNA]</scope>
    <source>
        <strain evidence="1 2">DK69</strain>
    </source>
</reference>
<comment type="caution">
    <text evidence="1">The sequence shown here is derived from an EMBL/GenBank/DDBJ whole genome shotgun (WGS) entry which is preliminary data.</text>
</comment>
<proteinExistence type="predicted"/>
<dbReference type="EMBL" id="JRLZ01000039">
    <property type="protein sequence ID" value="KGO91825.1"/>
    <property type="molecule type" value="Genomic_DNA"/>
</dbReference>
<name>V6S0M5_9FLAO</name>
<evidence type="ECO:0008006" key="3">
    <source>
        <dbReference type="Google" id="ProtNLM"/>
    </source>
</evidence>
<dbReference type="STRING" id="1107311.Q767_15875"/>
<keyword evidence="2" id="KW-1185">Reference proteome</keyword>
<evidence type="ECO:0000313" key="1">
    <source>
        <dbReference type="EMBL" id="KGO91825.1"/>
    </source>
</evidence>
<dbReference type="AlphaFoldDB" id="V6S0M5"/>
<sequence>MIKRYHGTSTNSANSIVGPPANINLTLGGGELGVGFYVGQSVSLCAGRAKSKYGTNTCLIEFKISPSNYYSLRILRIHNRDYVRRLWIRLNRTSNRNTYLFNYDIVRAPYAVIYYSLQEKFESLNAKNILETSRIRII</sequence>
<gene>
    <name evidence="1" type="ORF">Q767_15875</name>
</gene>
<dbReference type="PATRIC" id="fig|1107311.5.peg.2551"/>